<dbReference type="GO" id="GO:0047213">
    <property type="term" value="F:anthocyanidin 3-O-glucosyltransferase activity"/>
    <property type="evidence" value="ECO:0007669"/>
    <property type="project" value="UniProtKB-EC"/>
</dbReference>
<evidence type="ECO:0000313" key="2">
    <source>
        <dbReference type="EMBL" id="EEF46812.1"/>
    </source>
</evidence>
<dbReference type="PANTHER" id="PTHR48045">
    <property type="entry name" value="UDP-GLYCOSYLTRANSFERASE 72B1"/>
    <property type="match status" value="1"/>
</dbReference>
<sequence length="133" mass="14630">MEEKINDKGLVIKEWVDQRTMLSHRATGGFLSHCGWNSVLESVSAEQPLNEKLIVDGLGAGISIKRVNRSDSGVVFVSRQAICEGVRELMSGDKGRNARERAQALGRVARRAVQPGGSSYYTLRKMIAQLRAC</sequence>
<dbReference type="EMBL" id="EQ973791">
    <property type="protein sequence ID" value="EEF46812.1"/>
    <property type="molecule type" value="Genomic_DNA"/>
</dbReference>
<protein>
    <submittedName>
        <fullName evidence="2">UDP-glucosyltransferase, putative</fullName>
        <ecNumber evidence="2">2.4.1.115</ecNumber>
    </submittedName>
</protein>
<evidence type="ECO:0000256" key="1">
    <source>
        <dbReference type="ARBA" id="ARBA00022679"/>
    </source>
</evidence>
<proteinExistence type="predicted"/>
<keyword evidence="2" id="KW-0328">Glycosyltransferase</keyword>
<keyword evidence="3" id="KW-1185">Reference proteome</keyword>
<dbReference type="GO" id="GO:0008194">
    <property type="term" value="F:UDP-glycosyltransferase activity"/>
    <property type="evidence" value="ECO:0000318"/>
    <property type="project" value="GO_Central"/>
</dbReference>
<gene>
    <name evidence="2" type="ORF">RCOM_0919470</name>
</gene>
<dbReference type="Proteomes" id="UP000008311">
    <property type="component" value="Unassembled WGS sequence"/>
</dbReference>
<dbReference type="PANTHER" id="PTHR48045:SF34">
    <property type="entry name" value="ISOFLAVONE 7-O-GLUCOSYLTRANSFERASE 1-LIKE"/>
    <property type="match status" value="1"/>
</dbReference>
<accession>B9RNP4</accession>
<dbReference type="EC" id="2.4.1.115" evidence="2"/>
<keyword evidence="1 2" id="KW-0808">Transferase</keyword>
<dbReference type="Gene3D" id="3.40.50.2000">
    <property type="entry name" value="Glycogen Phosphorylase B"/>
    <property type="match status" value="1"/>
</dbReference>
<dbReference type="AlphaFoldDB" id="B9RNP4"/>
<dbReference type="SUPFAM" id="SSF53756">
    <property type="entry name" value="UDP-Glycosyltransferase/glycogen phosphorylase"/>
    <property type="match status" value="1"/>
</dbReference>
<dbReference type="Pfam" id="PF00201">
    <property type="entry name" value="UDPGT"/>
    <property type="match status" value="1"/>
</dbReference>
<dbReference type="eggNOG" id="KOG1192">
    <property type="taxonomic scope" value="Eukaryota"/>
</dbReference>
<organism evidence="2 3">
    <name type="scientific">Ricinus communis</name>
    <name type="common">Castor bean</name>
    <dbReference type="NCBI Taxonomy" id="3988"/>
    <lineage>
        <taxon>Eukaryota</taxon>
        <taxon>Viridiplantae</taxon>
        <taxon>Streptophyta</taxon>
        <taxon>Embryophyta</taxon>
        <taxon>Tracheophyta</taxon>
        <taxon>Spermatophyta</taxon>
        <taxon>Magnoliopsida</taxon>
        <taxon>eudicotyledons</taxon>
        <taxon>Gunneridae</taxon>
        <taxon>Pentapetalae</taxon>
        <taxon>rosids</taxon>
        <taxon>fabids</taxon>
        <taxon>Malpighiales</taxon>
        <taxon>Euphorbiaceae</taxon>
        <taxon>Acalyphoideae</taxon>
        <taxon>Acalypheae</taxon>
        <taxon>Ricinus</taxon>
    </lineage>
</organism>
<reference evidence="3" key="1">
    <citation type="journal article" date="2010" name="Nat. Biotechnol.">
        <title>Draft genome sequence of the oilseed species Ricinus communis.</title>
        <authorList>
            <person name="Chan A.P."/>
            <person name="Crabtree J."/>
            <person name="Zhao Q."/>
            <person name="Lorenzi H."/>
            <person name="Orvis J."/>
            <person name="Puiu D."/>
            <person name="Melake-Berhan A."/>
            <person name="Jones K.M."/>
            <person name="Redman J."/>
            <person name="Chen G."/>
            <person name="Cahoon E.B."/>
            <person name="Gedil M."/>
            <person name="Stanke M."/>
            <person name="Haas B.J."/>
            <person name="Wortman J.R."/>
            <person name="Fraser-Liggett C.M."/>
            <person name="Ravel J."/>
            <person name="Rabinowicz P.D."/>
        </authorList>
    </citation>
    <scope>NUCLEOTIDE SEQUENCE [LARGE SCALE GENOMIC DNA]</scope>
    <source>
        <strain evidence="3">cv. Hale</strain>
    </source>
</reference>
<name>B9RNP4_RICCO</name>
<dbReference type="InterPro" id="IPR002213">
    <property type="entry name" value="UDP_glucos_trans"/>
</dbReference>
<dbReference type="InParanoid" id="B9RNP4"/>
<evidence type="ECO:0000313" key="3">
    <source>
        <dbReference type="Proteomes" id="UP000008311"/>
    </source>
</evidence>